<dbReference type="RefSeq" id="WP_097033746.1">
    <property type="nucleotide sequence ID" value="NZ_CAJMCA010000007.1"/>
</dbReference>
<sequence length="216" mass="25129">MMKVLKKSLLLLFLLNLFFIPLKAKAIETTCFSEDSLNKSKCDLKMNERKLWIDHVLWTRNYIIADIDSLEDKEAVLERLLKNQDDIGNSIKPYYGEEAGNKLSSLLREHIKLAGQVLDAFKSGNKNDFEKYNKLWYQNVDEIADFLSSANPKYSNKILKNMLHKHLDLILEAVNARLNKDWKADIDAYDRGEDHMINFADVLTDGIIKQFPEKFK</sequence>
<dbReference type="Proteomes" id="UP001141183">
    <property type="component" value="Unassembled WGS sequence"/>
</dbReference>
<evidence type="ECO:0000313" key="2">
    <source>
        <dbReference type="EMBL" id="MDC4238854.1"/>
    </source>
</evidence>
<proteinExistence type="predicted"/>
<comment type="caution">
    <text evidence="2">The sequence shown here is derived from an EMBL/GenBank/DDBJ whole genome shotgun (WGS) entry which is preliminary data.</text>
</comment>
<organism evidence="2 3">
    <name type="scientific">Clostridium tertium</name>
    <dbReference type="NCBI Taxonomy" id="1559"/>
    <lineage>
        <taxon>Bacteria</taxon>
        <taxon>Bacillati</taxon>
        <taxon>Bacillota</taxon>
        <taxon>Clostridia</taxon>
        <taxon>Eubacteriales</taxon>
        <taxon>Clostridiaceae</taxon>
        <taxon>Clostridium</taxon>
    </lineage>
</organism>
<feature type="chain" id="PRO_5040912977" evidence="1">
    <location>
        <begin position="27"/>
        <end position="216"/>
    </location>
</feature>
<feature type="signal peptide" evidence="1">
    <location>
        <begin position="1"/>
        <end position="26"/>
    </location>
</feature>
<name>A0A9X4AYJ6_9CLOT</name>
<dbReference type="EMBL" id="JAMRYU010000001">
    <property type="protein sequence ID" value="MDC4238854.1"/>
    <property type="molecule type" value="Genomic_DNA"/>
</dbReference>
<dbReference type="AlphaFoldDB" id="A0A9X4AYJ6"/>
<keyword evidence="1" id="KW-0732">Signal</keyword>
<reference evidence="2" key="1">
    <citation type="submission" date="2022-05" db="EMBL/GenBank/DDBJ databases">
        <title>Draft genome sequence of Clostridium tertium strain CP3 isolated from Peru.</title>
        <authorList>
            <person name="Hurtado R."/>
            <person name="Lima L."/>
            <person name="Sousa T."/>
            <person name="Jaiswal A.K."/>
            <person name="Tiwari S."/>
            <person name="Maturrano L."/>
            <person name="Brenig B."/>
            <person name="Azevedo V."/>
        </authorList>
    </citation>
    <scope>NUCLEOTIDE SEQUENCE</scope>
    <source>
        <strain evidence="2">CP3</strain>
    </source>
</reference>
<evidence type="ECO:0000313" key="3">
    <source>
        <dbReference type="Proteomes" id="UP001141183"/>
    </source>
</evidence>
<keyword evidence="3" id="KW-1185">Reference proteome</keyword>
<gene>
    <name evidence="2" type="ORF">NE398_01555</name>
</gene>
<accession>A0A9X4AYJ6</accession>
<protein>
    <submittedName>
        <fullName evidence="2">Glycosyltransferase</fullName>
    </submittedName>
</protein>
<evidence type="ECO:0000256" key="1">
    <source>
        <dbReference type="SAM" id="SignalP"/>
    </source>
</evidence>